<sequence length="91" mass="9146">MDAQDIADEALSAEPAVEDVDKTAESASTPLQARAVGSDTDDGVSSAVAEAEFEASVGYLRSLAGGRDPLSTDGLKAMRAAASSGSLEGQE</sequence>
<keyword evidence="3" id="KW-1185">Reference proteome</keyword>
<gene>
    <name evidence="2" type="ORF">BG011_002202</name>
</gene>
<proteinExistence type="predicted"/>
<feature type="non-terminal residue" evidence="2">
    <location>
        <position position="91"/>
    </location>
</feature>
<name>A0A9P6TTI1_9FUNG</name>
<feature type="region of interest" description="Disordered" evidence="1">
    <location>
        <begin position="1"/>
        <end position="29"/>
    </location>
</feature>
<organism evidence="2 3">
    <name type="scientific">Mortierella polycephala</name>
    <dbReference type="NCBI Taxonomy" id="41804"/>
    <lineage>
        <taxon>Eukaryota</taxon>
        <taxon>Fungi</taxon>
        <taxon>Fungi incertae sedis</taxon>
        <taxon>Mucoromycota</taxon>
        <taxon>Mortierellomycotina</taxon>
        <taxon>Mortierellomycetes</taxon>
        <taxon>Mortierellales</taxon>
        <taxon>Mortierellaceae</taxon>
        <taxon>Mortierella</taxon>
    </lineage>
</organism>
<dbReference type="EMBL" id="JAAAJA010001675">
    <property type="protein sequence ID" value="KAG0247024.1"/>
    <property type="molecule type" value="Genomic_DNA"/>
</dbReference>
<reference evidence="2" key="1">
    <citation type="journal article" date="2020" name="Fungal Divers.">
        <title>Resolving the Mortierellaceae phylogeny through synthesis of multi-gene phylogenetics and phylogenomics.</title>
        <authorList>
            <person name="Vandepol N."/>
            <person name="Liber J."/>
            <person name="Desiro A."/>
            <person name="Na H."/>
            <person name="Kennedy M."/>
            <person name="Barry K."/>
            <person name="Grigoriev I.V."/>
            <person name="Miller A.N."/>
            <person name="O'Donnell K."/>
            <person name="Stajich J.E."/>
            <person name="Bonito G."/>
        </authorList>
    </citation>
    <scope>NUCLEOTIDE SEQUENCE</scope>
    <source>
        <strain evidence="2">KOD948</strain>
    </source>
</reference>
<evidence type="ECO:0000313" key="3">
    <source>
        <dbReference type="Proteomes" id="UP000726737"/>
    </source>
</evidence>
<dbReference type="OrthoDB" id="10564811at2759"/>
<evidence type="ECO:0000256" key="1">
    <source>
        <dbReference type="SAM" id="MobiDB-lite"/>
    </source>
</evidence>
<protein>
    <submittedName>
        <fullName evidence="2">Uncharacterized protein</fullName>
    </submittedName>
</protein>
<dbReference type="Proteomes" id="UP000726737">
    <property type="component" value="Unassembled WGS sequence"/>
</dbReference>
<evidence type="ECO:0000313" key="2">
    <source>
        <dbReference type="EMBL" id="KAG0247024.1"/>
    </source>
</evidence>
<accession>A0A9P6TTI1</accession>
<dbReference type="AlphaFoldDB" id="A0A9P6TTI1"/>
<comment type="caution">
    <text evidence="2">The sequence shown here is derived from an EMBL/GenBank/DDBJ whole genome shotgun (WGS) entry which is preliminary data.</text>
</comment>